<organism evidence="3 4">
    <name type="scientific">Gossypium stocksii</name>
    <dbReference type="NCBI Taxonomy" id="47602"/>
    <lineage>
        <taxon>Eukaryota</taxon>
        <taxon>Viridiplantae</taxon>
        <taxon>Streptophyta</taxon>
        <taxon>Embryophyta</taxon>
        <taxon>Tracheophyta</taxon>
        <taxon>Spermatophyta</taxon>
        <taxon>Magnoliopsida</taxon>
        <taxon>eudicotyledons</taxon>
        <taxon>Gunneridae</taxon>
        <taxon>Pentapetalae</taxon>
        <taxon>rosids</taxon>
        <taxon>malvids</taxon>
        <taxon>Malvales</taxon>
        <taxon>Malvaceae</taxon>
        <taxon>Malvoideae</taxon>
        <taxon>Gossypium</taxon>
    </lineage>
</organism>
<dbReference type="PANTHER" id="PTHR11071:SF420">
    <property type="entry name" value="PEPTIDYL-PROLYL CIS-TRANS ISOMERASE CYP20-3, CHLOROPLASTIC"/>
    <property type="match status" value="1"/>
</dbReference>
<sequence>MDGIISQPYHGINVHVILKELQAKATTKCFFDIEIRGKTIGRTVMGFSGDVVPKSVENFRALCTGKLG</sequence>
<name>A0A9D3W9S1_9ROSI</name>
<evidence type="ECO:0000313" key="4">
    <source>
        <dbReference type="Proteomes" id="UP000828251"/>
    </source>
</evidence>
<comment type="similarity">
    <text evidence="1">Belongs to the cyclophilin-type PPIase family.</text>
</comment>
<proteinExistence type="inferred from homology"/>
<dbReference type="GO" id="GO:0003755">
    <property type="term" value="F:peptidyl-prolyl cis-trans isomerase activity"/>
    <property type="evidence" value="ECO:0007669"/>
    <property type="project" value="InterPro"/>
</dbReference>
<dbReference type="InterPro" id="IPR029000">
    <property type="entry name" value="Cyclophilin-like_dom_sf"/>
</dbReference>
<dbReference type="SUPFAM" id="SSF50891">
    <property type="entry name" value="Cyclophilin-like"/>
    <property type="match status" value="1"/>
</dbReference>
<dbReference type="EMBL" id="JAIQCV010000003">
    <property type="protein sequence ID" value="KAH1114723.1"/>
    <property type="molecule type" value="Genomic_DNA"/>
</dbReference>
<dbReference type="AlphaFoldDB" id="A0A9D3W9S1"/>
<protein>
    <recommendedName>
        <fullName evidence="2">PPIase cyclophilin-type domain-containing protein</fullName>
    </recommendedName>
</protein>
<keyword evidence="4" id="KW-1185">Reference proteome</keyword>
<feature type="domain" description="PPIase cyclophilin-type" evidence="2">
    <location>
        <begin position="30"/>
        <end position="68"/>
    </location>
</feature>
<gene>
    <name evidence="3" type="ORF">J1N35_008101</name>
</gene>
<dbReference type="InterPro" id="IPR002130">
    <property type="entry name" value="Cyclophilin-type_PPIase_dom"/>
</dbReference>
<evidence type="ECO:0000313" key="3">
    <source>
        <dbReference type="EMBL" id="KAH1114723.1"/>
    </source>
</evidence>
<dbReference type="GO" id="GO:0006457">
    <property type="term" value="P:protein folding"/>
    <property type="evidence" value="ECO:0007669"/>
    <property type="project" value="TreeGrafter"/>
</dbReference>
<evidence type="ECO:0000259" key="2">
    <source>
        <dbReference type="PROSITE" id="PS50072"/>
    </source>
</evidence>
<dbReference type="PROSITE" id="PS50072">
    <property type="entry name" value="CSA_PPIASE_2"/>
    <property type="match status" value="1"/>
</dbReference>
<dbReference type="GO" id="GO:0005737">
    <property type="term" value="C:cytoplasm"/>
    <property type="evidence" value="ECO:0007669"/>
    <property type="project" value="TreeGrafter"/>
</dbReference>
<accession>A0A9D3W9S1</accession>
<dbReference type="Gene3D" id="2.40.100.10">
    <property type="entry name" value="Cyclophilin-like"/>
    <property type="match status" value="1"/>
</dbReference>
<comment type="caution">
    <text evidence="3">The sequence shown here is derived from an EMBL/GenBank/DDBJ whole genome shotgun (WGS) entry which is preliminary data.</text>
</comment>
<dbReference type="Proteomes" id="UP000828251">
    <property type="component" value="Unassembled WGS sequence"/>
</dbReference>
<dbReference type="GO" id="GO:0016018">
    <property type="term" value="F:cyclosporin A binding"/>
    <property type="evidence" value="ECO:0007669"/>
    <property type="project" value="TreeGrafter"/>
</dbReference>
<evidence type="ECO:0000256" key="1">
    <source>
        <dbReference type="ARBA" id="ARBA00007365"/>
    </source>
</evidence>
<dbReference type="OrthoDB" id="1935956at2759"/>
<reference evidence="3 4" key="1">
    <citation type="journal article" date="2021" name="Plant Biotechnol. J.">
        <title>Multi-omics assisted identification of the key and species-specific regulatory components of drought-tolerant mechanisms in Gossypium stocksii.</title>
        <authorList>
            <person name="Yu D."/>
            <person name="Ke L."/>
            <person name="Zhang D."/>
            <person name="Wu Y."/>
            <person name="Sun Y."/>
            <person name="Mei J."/>
            <person name="Sun J."/>
            <person name="Sun Y."/>
        </authorList>
    </citation>
    <scope>NUCLEOTIDE SEQUENCE [LARGE SCALE GENOMIC DNA]</scope>
    <source>
        <strain evidence="4">cv. E1</strain>
        <tissue evidence="3">Leaf</tissue>
    </source>
</reference>
<dbReference type="PANTHER" id="PTHR11071">
    <property type="entry name" value="PEPTIDYL-PROLYL CIS-TRANS ISOMERASE"/>
    <property type="match status" value="1"/>
</dbReference>